<evidence type="ECO:0000313" key="2">
    <source>
        <dbReference type="EMBL" id="NGP17703.1"/>
    </source>
</evidence>
<dbReference type="PANTHER" id="PTHR12910:SF2">
    <property type="entry name" value="NADH DEHYDROGENASE [UBIQUINONE] 1 ALPHA SUBCOMPLEX SUBUNIT 12"/>
    <property type="match status" value="1"/>
</dbReference>
<dbReference type="GO" id="GO:0006979">
    <property type="term" value="P:response to oxidative stress"/>
    <property type="evidence" value="ECO:0007669"/>
    <property type="project" value="TreeGrafter"/>
</dbReference>
<dbReference type="Pfam" id="PF05071">
    <property type="entry name" value="NDUFA12"/>
    <property type="match status" value="1"/>
</dbReference>
<proteinExistence type="predicted"/>
<dbReference type="AlphaFoldDB" id="A0A6M1STI1"/>
<evidence type="ECO:0000256" key="1">
    <source>
        <dbReference type="SAM" id="MobiDB-lite"/>
    </source>
</evidence>
<feature type="region of interest" description="Disordered" evidence="1">
    <location>
        <begin position="93"/>
        <end position="127"/>
    </location>
</feature>
<sequence length="127" mass="14610">MKQFLTEIFSWWSGNTWGTRLWVKRFGAYVGSDEFGNRYYQDKKANRRYVTYNGPADASAVPPGWRGWLHHTHDVVPTDSAYVARDWQKPHVANQTGTANAYRPDGSLLNKGERPRVSGDYEAWSPE</sequence>
<evidence type="ECO:0000313" key="3">
    <source>
        <dbReference type="Proteomes" id="UP000474802"/>
    </source>
</evidence>
<dbReference type="Proteomes" id="UP000474802">
    <property type="component" value="Unassembled WGS sequence"/>
</dbReference>
<organism evidence="2 3">
    <name type="scientific">Devosia aurantiaca</name>
    <dbReference type="NCBI Taxonomy" id="2714858"/>
    <lineage>
        <taxon>Bacteria</taxon>
        <taxon>Pseudomonadati</taxon>
        <taxon>Pseudomonadota</taxon>
        <taxon>Alphaproteobacteria</taxon>
        <taxon>Hyphomicrobiales</taxon>
        <taxon>Devosiaceae</taxon>
        <taxon>Devosia</taxon>
    </lineage>
</organism>
<dbReference type="InterPro" id="IPR007763">
    <property type="entry name" value="NDUFA12"/>
</dbReference>
<keyword evidence="2" id="KW-0830">Ubiquinone</keyword>
<dbReference type="GO" id="GO:0045271">
    <property type="term" value="C:respiratory chain complex I"/>
    <property type="evidence" value="ECO:0007669"/>
    <property type="project" value="InterPro"/>
</dbReference>
<protein>
    <submittedName>
        <fullName evidence="2">NADH:ubiquinone oxidoreductase subunit NDUFA12</fullName>
    </submittedName>
</protein>
<name>A0A6M1STI1_9HYPH</name>
<comment type="caution">
    <text evidence="2">The sequence shown here is derived from an EMBL/GenBank/DDBJ whole genome shotgun (WGS) entry which is preliminary data.</text>
</comment>
<keyword evidence="3" id="KW-1185">Reference proteome</keyword>
<dbReference type="RefSeq" id="WP_164534723.1">
    <property type="nucleotide sequence ID" value="NZ_JAALFG010000002.1"/>
</dbReference>
<accession>A0A6M1STI1</accession>
<reference evidence="2 3" key="2">
    <citation type="submission" date="2020-03" db="EMBL/GenBank/DDBJ databases">
        <title>Devosia chinhatensis sp. nov., isolated from a hexachlorocyclohexane (HCH) dump site in India.</title>
        <authorList>
            <person name="Kumar M."/>
            <person name="Lal R."/>
        </authorList>
    </citation>
    <scope>NUCLEOTIDE SEQUENCE [LARGE SCALE GENOMIC DNA]</scope>
    <source>
        <strain evidence="2 3">H239</strain>
    </source>
</reference>
<dbReference type="PANTHER" id="PTHR12910">
    <property type="entry name" value="NADH-UBIQUINONE OXIDOREDUCTASE SUBUNIT B17.2"/>
    <property type="match status" value="1"/>
</dbReference>
<gene>
    <name evidence="2" type="ORF">G5575_08515</name>
</gene>
<reference evidence="2 3" key="1">
    <citation type="submission" date="2020-02" db="EMBL/GenBank/DDBJ databases">
        <authorList>
            <person name="Khan S.A."/>
            <person name="Jeon C.O."/>
            <person name="Chun B.H."/>
        </authorList>
    </citation>
    <scope>NUCLEOTIDE SEQUENCE [LARGE SCALE GENOMIC DNA]</scope>
    <source>
        <strain evidence="2 3">H239</strain>
    </source>
</reference>
<dbReference type="NCBIfam" id="NF006040">
    <property type="entry name" value="PRK08183.1"/>
    <property type="match status" value="1"/>
</dbReference>
<dbReference type="EMBL" id="JAALFG010000002">
    <property type="protein sequence ID" value="NGP17703.1"/>
    <property type="molecule type" value="Genomic_DNA"/>
</dbReference>